<dbReference type="eggNOG" id="ENOG502ZGVS">
    <property type="taxonomic scope" value="Bacteria"/>
</dbReference>
<dbReference type="RefSeq" id="WP_014774077.1">
    <property type="nucleotide sequence ID" value="NC_018010.1"/>
</dbReference>
<dbReference type="OrthoDB" id="765399at2"/>
<accession>I3ZA75</accession>
<keyword evidence="2" id="KW-1185">Reference proteome</keyword>
<organism evidence="1 2">
    <name type="scientific">Belliella baltica (strain DSM 15883 / CIP 108006 / LMG 21964 / BA134)</name>
    <dbReference type="NCBI Taxonomy" id="866536"/>
    <lineage>
        <taxon>Bacteria</taxon>
        <taxon>Pseudomonadati</taxon>
        <taxon>Bacteroidota</taxon>
        <taxon>Cytophagia</taxon>
        <taxon>Cytophagales</taxon>
        <taxon>Cyclobacteriaceae</taxon>
        <taxon>Belliella</taxon>
    </lineage>
</organism>
<name>I3ZA75_BELBD</name>
<dbReference type="STRING" id="866536.Belba_3651"/>
<sequence length="144" mass="16670">MNPKKAIDIKFQIKGMELLESKLSEPKQPLPPNSFFQFDLKIEHRLNLEKKLLIVICEVSILNETKTTIFGQLKGSCIYWLENMNDYSVNKDELSLPEEFIVTLNSITISSIRGLMFSYFRGTFLHQAILPVIDPKMMESNKNK</sequence>
<reference evidence="2" key="1">
    <citation type="submission" date="2012-06" db="EMBL/GenBank/DDBJ databases">
        <title>The complete genome of Belliella baltica DSM 15883.</title>
        <authorList>
            <person name="Lucas S."/>
            <person name="Copeland A."/>
            <person name="Lapidus A."/>
            <person name="Goodwin L."/>
            <person name="Pitluck S."/>
            <person name="Peters L."/>
            <person name="Mikhailova N."/>
            <person name="Davenport K."/>
            <person name="Kyrpides N."/>
            <person name="Mavromatis K."/>
            <person name="Pagani I."/>
            <person name="Ivanova N."/>
            <person name="Ovchinnikova G."/>
            <person name="Zeytun A."/>
            <person name="Detter J.C."/>
            <person name="Han C."/>
            <person name="Land M."/>
            <person name="Hauser L."/>
            <person name="Markowitz V."/>
            <person name="Cheng J.-F."/>
            <person name="Hugenholtz P."/>
            <person name="Woyke T."/>
            <person name="Wu D."/>
            <person name="Tindall B."/>
            <person name="Pomrenke H."/>
            <person name="Brambilla E."/>
            <person name="Klenk H.-P."/>
            <person name="Eisen J.A."/>
        </authorList>
    </citation>
    <scope>NUCLEOTIDE SEQUENCE [LARGE SCALE GENOMIC DNA]</scope>
    <source>
        <strain evidence="2">DSM 15883 / CIP 108006 / LMG 21964 / BA134</strain>
    </source>
</reference>
<evidence type="ECO:0000313" key="1">
    <source>
        <dbReference type="EMBL" id="AFL86143.1"/>
    </source>
</evidence>
<proteinExistence type="predicted"/>
<dbReference type="EMBL" id="CP003281">
    <property type="protein sequence ID" value="AFL86143.1"/>
    <property type="molecule type" value="Genomic_DNA"/>
</dbReference>
<dbReference type="HOGENOM" id="CLU_1913961_0_0_10"/>
<evidence type="ECO:0000313" key="2">
    <source>
        <dbReference type="Proteomes" id="UP000006050"/>
    </source>
</evidence>
<dbReference type="KEGG" id="bbd:Belba_3651"/>
<evidence type="ECO:0008006" key="3">
    <source>
        <dbReference type="Google" id="ProtNLM"/>
    </source>
</evidence>
<dbReference type="AlphaFoldDB" id="I3ZA75"/>
<dbReference type="Proteomes" id="UP000006050">
    <property type="component" value="Chromosome"/>
</dbReference>
<protein>
    <recommendedName>
        <fullName evidence="3">Preprotein translocase subunit SecB</fullName>
    </recommendedName>
</protein>
<gene>
    <name evidence="1" type="ordered locus">Belba_3651</name>
</gene>